<reference evidence="1 2" key="2">
    <citation type="journal article" date="2022" name="Mol. Ecol. Resour.">
        <title>The genomes of chicory, endive, great burdock and yacon provide insights into Asteraceae paleo-polyploidization history and plant inulin production.</title>
        <authorList>
            <person name="Fan W."/>
            <person name="Wang S."/>
            <person name="Wang H."/>
            <person name="Wang A."/>
            <person name="Jiang F."/>
            <person name="Liu H."/>
            <person name="Zhao H."/>
            <person name="Xu D."/>
            <person name="Zhang Y."/>
        </authorList>
    </citation>
    <scope>NUCLEOTIDE SEQUENCE [LARGE SCALE GENOMIC DNA]</scope>
    <source>
        <strain evidence="2">cv. Niubang</strain>
    </source>
</reference>
<gene>
    <name evidence="1" type="ORF">L6452_38473</name>
</gene>
<evidence type="ECO:0000313" key="2">
    <source>
        <dbReference type="Proteomes" id="UP001055879"/>
    </source>
</evidence>
<comment type="caution">
    <text evidence="1">The sequence shown here is derived from an EMBL/GenBank/DDBJ whole genome shotgun (WGS) entry which is preliminary data.</text>
</comment>
<reference evidence="2" key="1">
    <citation type="journal article" date="2022" name="Mol. Ecol. Resour.">
        <title>The genomes of chicory, endive, great burdock and yacon provide insights into Asteraceae palaeo-polyploidization history and plant inulin production.</title>
        <authorList>
            <person name="Fan W."/>
            <person name="Wang S."/>
            <person name="Wang H."/>
            <person name="Wang A."/>
            <person name="Jiang F."/>
            <person name="Liu H."/>
            <person name="Zhao H."/>
            <person name="Xu D."/>
            <person name="Zhang Y."/>
        </authorList>
    </citation>
    <scope>NUCLEOTIDE SEQUENCE [LARGE SCALE GENOMIC DNA]</scope>
    <source>
        <strain evidence="2">cv. Niubang</strain>
    </source>
</reference>
<keyword evidence="2" id="KW-1185">Reference proteome</keyword>
<dbReference type="EMBL" id="CM042061">
    <property type="protein sequence ID" value="KAI3672387.1"/>
    <property type="molecule type" value="Genomic_DNA"/>
</dbReference>
<organism evidence="1 2">
    <name type="scientific">Arctium lappa</name>
    <name type="common">Greater burdock</name>
    <name type="synonym">Lappa major</name>
    <dbReference type="NCBI Taxonomy" id="4217"/>
    <lineage>
        <taxon>Eukaryota</taxon>
        <taxon>Viridiplantae</taxon>
        <taxon>Streptophyta</taxon>
        <taxon>Embryophyta</taxon>
        <taxon>Tracheophyta</taxon>
        <taxon>Spermatophyta</taxon>
        <taxon>Magnoliopsida</taxon>
        <taxon>eudicotyledons</taxon>
        <taxon>Gunneridae</taxon>
        <taxon>Pentapetalae</taxon>
        <taxon>asterids</taxon>
        <taxon>campanulids</taxon>
        <taxon>Asterales</taxon>
        <taxon>Asteraceae</taxon>
        <taxon>Carduoideae</taxon>
        <taxon>Cardueae</taxon>
        <taxon>Arctiinae</taxon>
        <taxon>Arctium</taxon>
    </lineage>
</organism>
<name>A0ACB8XQ32_ARCLA</name>
<dbReference type="Proteomes" id="UP001055879">
    <property type="component" value="Linkage Group LG15"/>
</dbReference>
<proteinExistence type="predicted"/>
<sequence>MCSAKSEWCHVQEQVLAERGDTKKQCGLVGDILDTCQGKCELLYLAEAMFVVTGCAGVNYDRYGTFTSHNGVVSGNGRKIDGFRGLSETFSSISTSASLLARIHPSIQLAMASKMSFQIVCLIVVVVMVNLHVSAEAQQPELVKGLSWKYYESSCPKLESIVRKQLEKVFNKDVSLAAALLRVHFHDCFVQGCDGSVLLDGSASGPVDSEKTAPPNLSLRGFDIIEDLRRRVHKQCGAGSVSCSDITAIAARDAVVLTGGPEYSVPLGRRDGVSFATRDATLANLPSPFVPTDTLLTTLATRNFDATDAVALSGAHTIGVAHCPSFTRRLYPTQDATMDKTFASTLKGVCPDANTDATTVMDIRSPNVFDNKYFVDLMNKQGLLTSDQDLYTDKRTRAIVTSFAVNQTLFFEKFVNVMLKMGQMEVLTGTQGEIRNNCSVRNSNDLLISSVVEGDNIESF</sequence>
<accession>A0ACB8XQ32</accession>
<evidence type="ECO:0000313" key="1">
    <source>
        <dbReference type="EMBL" id="KAI3672387.1"/>
    </source>
</evidence>
<protein>
    <submittedName>
        <fullName evidence="1">Uncharacterized protein</fullName>
    </submittedName>
</protein>